<dbReference type="InterPro" id="IPR029063">
    <property type="entry name" value="SAM-dependent_MTases_sf"/>
</dbReference>
<accession>A0A3S0N928</accession>
<dbReference type="RefSeq" id="WP_126385317.1">
    <property type="nucleotide sequence ID" value="NZ_RXYK01000038.1"/>
</dbReference>
<protein>
    <submittedName>
        <fullName evidence="2">Methyltransferase domain-containing protein</fullName>
    </submittedName>
</protein>
<dbReference type="InterPro" id="IPR013630">
    <property type="entry name" value="Methyltransf_Zn-bd_dom_put"/>
</dbReference>
<dbReference type="GO" id="GO:0032259">
    <property type="term" value="P:methylation"/>
    <property type="evidence" value="ECO:0007669"/>
    <property type="project" value="UniProtKB-KW"/>
</dbReference>
<dbReference type="SUPFAM" id="SSF53335">
    <property type="entry name" value="S-adenosyl-L-methionine-dependent methyltransferases"/>
    <property type="match status" value="1"/>
</dbReference>
<name>A0A3S0N928_CHLPH</name>
<reference evidence="2 3" key="1">
    <citation type="submission" date="2018-12" db="EMBL/GenBank/DDBJ databases">
        <authorList>
            <person name="Lunina O.N."/>
            <person name="Grouzdev D.S."/>
            <person name="Gorlenko V.M."/>
            <person name="Savvichev A.S."/>
        </authorList>
    </citation>
    <scope>NUCLEOTIDE SEQUENCE [LARGE SCALE GENOMIC DNA]</scope>
    <source>
        <strain evidence="2 3">BrKhr-17</strain>
    </source>
</reference>
<dbReference type="Proteomes" id="UP000279908">
    <property type="component" value="Unassembled WGS sequence"/>
</dbReference>
<keyword evidence="2" id="KW-0808">Transferase</keyword>
<dbReference type="Gene3D" id="6.20.50.110">
    <property type="entry name" value="Methyltransferase, zinc-binding domain"/>
    <property type="match status" value="1"/>
</dbReference>
<dbReference type="GO" id="GO:0008168">
    <property type="term" value="F:methyltransferase activity"/>
    <property type="evidence" value="ECO:0007669"/>
    <property type="project" value="UniProtKB-KW"/>
</dbReference>
<evidence type="ECO:0000259" key="1">
    <source>
        <dbReference type="Pfam" id="PF08421"/>
    </source>
</evidence>
<organism evidence="2 3">
    <name type="scientific">Chlorobium phaeovibrioides</name>
    <dbReference type="NCBI Taxonomy" id="1094"/>
    <lineage>
        <taxon>Bacteria</taxon>
        <taxon>Pseudomonadati</taxon>
        <taxon>Chlorobiota</taxon>
        <taxon>Chlorobiia</taxon>
        <taxon>Chlorobiales</taxon>
        <taxon>Chlorobiaceae</taxon>
        <taxon>Chlorobium/Pelodictyon group</taxon>
        <taxon>Chlorobium</taxon>
    </lineage>
</organism>
<comment type="caution">
    <text evidence="2">The sequence shown here is derived from an EMBL/GenBank/DDBJ whole genome shotgun (WGS) entry which is preliminary data.</text>
</comment>
<feature type="domain" description="Methyltransferase putative zinc binding" evidence="1">
    <location>
        <begin position="13"/>
        <end position="74"/>
    </location>
</feature>
<dbReference type="Pfam" id="PF13489">
    <property type="entry name" value="Methyltransf_23"/>
    <property type="match status" value="1"/>
</dbReference>
<proteinExistence type="predicted"/>
<dbReference type="PANTHER" id="PTHR43861:SF5">
    <property type="entry name" value="BLL5978 PROTEIN"/>
    <property type="match status" value="1"/>
</dbReference>
<dbReference type="EMBL" id="RXYK01000038">
    <property type="protein sequence ID" value="RTY34600.1"/>
    <property type="molecule type" value="Genomic_DNA"/>
</dbReference>
<sequence length="243" mass="26670">MTKKESVYRRKTCRGCGSESLELVFALKPSPIGDAYVPQEKIDEEQKQFPIDLFMCKDCGLAQLSDVIDPDVLYGDYIYVTSSSMGLSQHFDEYAGKVIDRVGLSEGDQVVDLGSNDGTLLGSFKRKGLKVLGVEPAGHIASIANESGIPTLSAYFNRGQAREIADRYGKADVITANNVFANIDDLDSWVQGVGLLLADNGVFVFESYYLADLVRNMVFDFIYHEHLTSLIRLSADFSGLVPG</sequence>
<dbReference type="PANTHER" id="PTHR43861">
    <property type="entry name" value="TRANS-ACONITATE 2-METHYLTRANSFERASE-RELATED"/>
    <property type="match status" value="1"/>
</dbReference>
<evidence type="ECO:0000313" key="3">
    <source>
        <dbReference type="Proteomes" id="UP000279908"/>
    </source>
</evidence>
<gene>
    <name evidence="2" type="ORF">EKD02_09760</name>
</gene>
<dbReference type="Gene3D" id="3.40.50.150">
    <property type="entry name" value="Vaccinia Virus protein VP39"/>
    <property type="match status" value="1"/>
</dbReference>
<keyword evidence="2" id="KW-0489">Methyltransferase</keyword>
<dbReference type="AlphaFoldDB" id="A0A3S0N928"/>
<evidence type="ECO:0000313" key="2">
    <source>
        <dbReference type="EMBL" id="RTY34600.1"/>
    </source>
</evidence>
<dbReference type="Pfam" id="PF08421">
    <property type="entry name" value="Methyltransf_13"/>
    <property type="match status" value="1"/>
</dbReference>
<dbReference type="InterPro" id="IPR038576">
    <property type="entry name" value="Methyltransf_Zn-bd_dom_put_sf"/>
</dbReference>